<organism evidence="8 9">
    <name type="scientific">Breznakia blatticola</name>
    <dbReference type="NCBI Taxonomy" id="1754012"/>
    <lineage>
        <taxon>Bacteria</taxon>
        <taxon>Bacillati</taxon>
        <taxon>Bacillota</taxon>
        <taxon>Erysipelotrichia</taxon>
        <taxon>Erysipelotrichales</taxon>
        <taxon>Erysipelotrichaceae</taxon>
        <taxon>Breznakia</taxon>
    </lineage>
</organism>
<proteinExistence type="inferred from homology"/>
<comment type="caution">
    <text evidence="8">The sequence shown here is derived from an EMBL/GenBank/DDBJ whole genome shotgun (WGS) entry which is preliminary data.</text>
</comment>
<gene>
    <name evidence="5" type="primary">frr</name>
    <name evidence="8" type="ORF">EDD63_11315</name>
</gene>
<keyword evidence="3 5" id="KW-0963">Cytoplasm</keyword>
<comment type="similarity">
    <text evidence="2 5">Belongs to the RRF family.</text>
</comment>
<dbReference type="OrthoDB" id="9804006at2"/>
<dbReference type="CDD" id="cd00520">
    <property type="entry name" value="RRF"/>
    <property type="match status" value="1"/>
</dbReference>
<keyword evidence="6" id="KW-0175">Coiled coil</keyword>
<dbReference type="GO" id="GO:0043023">
    <property type="term" value="F:ribosomal large subunit binding"/>
    <property type="evidence" value="ECO:0007669"/>
    <property type="project" value="TreeGrafter"/>
</dbReference>
<dbReference type="SUPFAM" id="SSF55194">
    <property type="entry name" value="Ribosome recycling factor, RRF"/>
    <property type="match status" value="1"/>
</dbReference>
<dbReference type="InterPro" id="IPR002661">
    <property type="entry name" value="Ribosome_recyc_fac"/>
</dbReference>
<evidence type="ECO:0000256" key="5">
    <source>
        <dbReference type="HAMAP-Rule" id="MF_00040"/>
    </source>
</evidence>
<dbReference type="GO" id="GO:0005737">
    <property type="term" value="C:cytoplasm"/>
    <property type="evidence" value="ECO:0007669"/>
    <property type="project" value="UniProtKB-SubCell"/>
</dbReference>
<dbReference type="Gene3D" id="1.10.132.20">
    <property type="entry name" value="Ribosome-recycling factor"/>
    <property type="match status" value="1"/>
</dbReference>
<evidence type="ECO:0000256" key="3">
    <source>
        <dbReference type="ARBA" id="ARBA00022490"/>
    </source>
</evidence>
<keyword evidence="9" id="KW-1185">Reference proteome</keyword>
<name>A0A4V3G7U0_9FIRM</name>
<evidence type="ECO:0000313" key="8">
    <source>
        <dbReference type="EMBL" id="TDW20334.1"/>
    </source>
</evidence>
<dbReference type="InterPro" id="IPR036191">
    <property type="entry name" value="RRF_sf"/>
</dbReference>
<sequence>MQAILDNAKEKMERAMDALHNNLVEIRTGRANPAMLDRVEVDYYGSPTPVNQMASIQVVEGRQLLIKPYDKSLVKDMLQAINACDLGYPVQNDGDVLRINIPPLTEDTRKALGKDAAKVGEESKIVIRNIRRDANDAAKKASELTEDMKKDAQDRIQKLTDEYVKKIDETVKTKVDEIMSI</sequence>
<feature type="domain" description="Ribosome recycling factor" evidence="7">
    <location>
        <begin position="20"/>
        <end position="179"/>
    </location>
</feature>
<evidence type="ECO:0000256" key="1">
    <source>
        <dbReference type="ARBA" id="ARBA00004496"/>
    </source>
</evidence>
<comment type="function">
    <text evidence="5">Responsible for the release of ribosomes from messenger RNA at the termination of protein biosynthesis. May increase the efficiency of translation by recycling ribosomes from one round of translation to another.</text>
</comment>
<dbReference type="InterPro" id="IPR023584">
    <property type="entry name" value="Ribosome_recyc_fac_dom"/>
</dbReference>
<dbReference type="PANTHER" id="PTHR20982:SF3">
    <property type="entry name" value="MITOCHONDRIAL RIBOSOME RECYCLING FACTOR PSEUDO 1"/>
    <property type="match status" value="1"/>
</dbReference>
<evidence type="ECO:0000259" key="7">
    <source>
        <dbReference type="Pfam" id="PF01765"/>
    </source>
</evidence>
<dbReference type="GO" id="GO:0006415">
    <property type="term" value="P:translational termination"/>
    <property type="evidence" value="ECO:0007669"/>
    <property type="project" value="UniProtKB-UniRule"/>
</dbReference>
<dbReference type="PANTHER" id="PTHR20982">
    <property type="entry name" value="RIBOSOME RECYCLING FACTOR"/>
    <property type="match status" value="1"/>
</dbReference>
<protein>
    <recommendedName>
        <fullName evidence="5">Ribosome-recycling factor</fullName>
        <shortName evidence="5">RRF</shortName>
    </recommendedName>
    <alternativeName>
        <fullName evidence="5">Ribosome-releasing factor</fullName>
    </alternativeName>
</protein>
<evidence type="ECO:0000313" key="9">
    <source>
        <dbReference type="Proteomes" id="UP000294743"/>
    </source>
</evidence>
<dbReference type="NCBIfam" id="TIGR00496">
    <property type="entry name" value="frr"/>
    <property type="match status" value="1"/>
</dbReference>
<dbReference type="Pfam" id="PF01765">
    <property type="entry name" value="RRF"/>
    <property type="match status" value="1"/>
</dbReference>
<dbReference type="RefSeq" id="WP_134169188.1">
    <property type="nucleotide sequence ID" value="NZ_SODD01000013.1"/>
</dbReference>
<dbReference type="FunFam" id="3.30.1360.40:FF:000001">
    <property type="entry name" value="Ribosome-recycling factor"/>
    <property type="match status" value="1"/>
</dbReference>
<keyword evidence="4 5" id="KW-0648">Protein biosynthesis</keyword>
<dbReference type="FunFam" id="1.10.132.20:FF:000001">
    <property type="entry name" value="Ribosome-recycling factor"/>
    <property type="match status" value="1"/>
</dbReference>
<dbReference type="Gene3D" id="3.30.1360.40">
    <property type="match status" value="1"/>
</dbReference>
<dbReference type="HAMAP" id="MF_00040">
    <property type="entry name" value="RRF"/>
    <property type="match status" value="1"/>
</dbReference>
<comment type="subcellular location">
    <subcellularLocation>
        <location evidence="1 5">Cytoplasm</location>
    </subcellularLocation>
</comment>
<dbReference type="Proteomes" id="UP000294743">
    <property type="component" value="Unassembled WGS sequence"/>
</dbReference>
<evidence type="ECO:0000256" key="4">
    <source>
        <dbReference type="ARBA" id="ARBA00022917"/>
    </source>
</evidence>
<evidence type="ECO:0000256" key="2">
    <source>
        <dbReference type="ARBA" id="ARBA00005912"/>
    </source>
</evidence>
<accession>A0A4V3G7U0</accession>
<reference evidence="8 9" key="1">
    <citation type="submission" date="2019-03" db="EMBL/GenBank/DDBJ databases">
        <title>Genomic Encyclopedia of Type Strains, Phase IV (KMG-IV): sequencing the most valuable type-strain genomes for metagenomic binning, comparative biology and taxonomic classification.</title>
        <authorList>
            <person name="Goeker M."/>
        </authorList>
    </citation>
    <scope>NUCLEOTIDE SEQUENCE [LARGE SCALE GENOMIC DNA]</scope>
    <source>
        <strain evidence="8 9">DSM 28867</strain>
    </source>
</reference>
<feature type="coiled-coil region" evidence="6">
    <location>
        <begin position="127"/>
        <end position="169"/>
    </location>
</feature>
<dbReference type="EMBL" id="SODD01000013">
    <property type="protein sequence ID" value="TDW20334.1"/>
    <property type="molecule type" value="Genomic_DNA"/>
</dbReference>
<dbReference type="AlphaFoldDB" id="A0A4V3G7U0"/>
<evidence type="ECO:0000256" key="6">
    <source>
        <dbReference type="SAM" id="Coils"/>
    </source>
</evidence>